<dbReference type="GO" id="GO:0003723">
    <property type="term" value="F:RNA binding"/>
    <property type="evidence" value="ECO:0007669"/>
    <property type="project" value="UniProtKB-UniRule"/>
</dbReference>
<evidence type="ECO:0000313" key="4">
    <source>
        <dbReference type="EMBL" id="GKV50215.1"/>
    </source>
</evidence>
<dbReference type="AlphaFoldDB" id="A0AAV5MJY9"/>
<proteinExistence type="predicted"/>
<dbReference type="SMART" id="SM00360">
    <property type="entry name" value="RRM"/>
    <property type="match status" value="1"/>
</dbReference>
<dbReference type="InterPro" id="IPR000504">
    <property type="entry name" value="RRM_dom"/>
</dbReference>
<accession>A0AAV5MJY9</accession>
<dbReference type="InterPro" id="IPR012677">
    <property type="entry name" value="Nucleotide-bd_a/b_plait_sf"/>
</dbReference>
<evidence type="ECO:0000256" key="2">
    <source>
        <dbReference type="PROSITE-ProRule" id="PRU00176"/>
    </source>
</evidence>
<dbReference type="Gene3D" id="3.30.70.330">
    <property type="match status" value="2"/>
</dbReference>
<dbReference type="Pfam" id="PF00076">
    <property type="entry name" value="RRM_1"/>
    <property type="match status" value="1"/>
</dbReference>
<evidence type="ECO:0000256" key="1">
    <source>
        <dbReference type="ARBA" id="ARBA00022884"/>
    </source>
</evidence>
<organism evidence="4 5">
    <name type="scientific">Rubroshorea leprosula</name>
    <dbReference type="NCBI Taxonomy" id="152421"/>
    <lineage>
        <taxon>Eukaryota</taxon>
        <taxon>Viridiplantae</taxon>
        <taxon>Streptophyta</taxon>
        <taxon>Embryophyta</taxon>
        <taxon>Tracheophyta</taxon>
        <taxon>Spermatophyta</taxon>
        <taxon>Magnoliopsida</taxon>
        <taxon>eudicotyledons</taxon>
        <taxon>Gunneridae</taxon>
        <taxon>Pentapetalae</taxon>
        <taxon>rosids</taxon>
        <taxon>malvids</taxon>
        <taxon>Malvales</taxon>
        <taxon>Dipterocarpaceae</taxon>
        <taxon>Rubroshorea</taxon>
    </lineage>
</organism>
<keyword evidence="5" id="KW-1185">Reference proteome</keyword>
<sequence>MNGNRTNTNFIQHESSLFSSSLSEIFSGKHKISSLCILSLCVLDMFDLLLSDFLKEDTLLDLMLDVQLLRNDAPTLLPSFKVGSDHEEEPLESLEEIELQTIVGASNGSIVGGHPSRTLFVRNNNSNVEDSELKALFEQYGDIRALYTACKHRDIHYSIPKGNTSEKDVNQGTLVVFNLDASVSTNGLQQIFSVFGEIKSHEISPEQNHKFIEFYNVRAAEAALCALNKCDFAGKQIKIEPSPPGGVRRGMRAICCFFVLGLDVESFMQLSDQGQDESSNLCQSSLDDLMARHMARVSASGYMDNGSSPILHDVIWSPVNTFIGPSQSSSVPINLPSPARVASVNNQFNLQEPNHTLDVMKFRNQCITSFHPHSSPKYHDNLAKSLPSNSSSTIPDMVSSFVSQMTDGLDNRSIHGVSTNGHLIEPNGGVFGSSGNGSCLLHGNHYAWNNSNSHQQHPSSARIWPNSPSFVSGVQHMPAFPRVPPVMLNAVSPVHHHIGSAPPVNSPLWTGDMPMLGNLLTPPVFT</sequence>
<dbReference type="SUPFAM" id="SSF54928">
    <property type="entry name" value="RNA-binding domain, RBD"/>
    <property type="match status" value="2"/>
</dbReference>
<dbReference type="PANTHER" id="PTHR23189">
    <property type="entry name" value="RNA RECOGNITION MOTIF-CONTAINING"/>
    <property type="match status" value="1"/>
</dbReference>
<reference evidence="4 5" key="1">
    <citation type="journal article" date="2021" name="Commun. Biol.">
        <title>The genome of Shorea leprosula (Dipterocarpaceae) highlights the ecological relevance of drought in aseasonal tropical rainforests.</title>
        <authorList>
            <person name="Ng K.K.S."/>
            <person name="Kobayashi M.J."/>
            <person name="Fawcett J.A."/>
            <person name="Hatakeyama M."/>
            <person name="Paape T."/>
            <person name="Ng C.H."/>
            <person name="Ang C.C."/>
            <person name="Tnah L.H."/>
            <person name="Lee C.T."/>
            <person name="Nishiyama T."/>
            <person name="Sese J."/>
            <person name="O'Brien M.J."/>
            <person name="Copetti D."/>
            <person name="Mohd Noor M.I."/>
            <person name="Ong R.C."/>
            <person name="Putra M."/>
            <person name="Sireger I.Z."/>
            <person name="Indrioko S."/>
            <person name="Kosugi Y."/>
            <person name="Izuno A."/>
            <person name="Isagi Y."/>
            <person name="Lee S.L."/>
            <person name="Shimizu K.K."/>
        </authorList>
    </citation>
    <scope>NUCLEOTIDE SEQUENCE [LARGE SCALE GENOMIC DNA]</scope>
    <source>
        <strain evidence="4">214</strain>
    </source>
</reference>
<dbReference type="Proteomes" id="UP001054252">
    <property type="component" value="Unassembled WGS sequence"/>
</dbReference>
<name>A0AAV5MJY9_9ROSI</name>
<comment type="caution">
    <text evidence="4">The sequence shown here is derived from an EMBL/GenBank/DDBJ whole genome shotgun (WGS) entry which is preliminary data.</text>
</comment>
<dbReference type="InterPro" id="IPR035979">
    <property type="entry name" value="RBD_domain_sf"/>
</dbReference>
<gene>
    <name evidence="4" type="ORF">SLEP1_g56927</name>
</gene>
<feature type="domain" description="RRM" evidence="3">
    <location>
        <begin position="172"/>
        <end position="244"/>
    </location>
</feature>
<evidence type="ECO:0000259" key="3">
    <source>
        <dbReference type="PROSITE" id="PS50102"/>
    </source>
</evidence>
<keyword evidence="1 2" id="KW-0694">RNA-binding</keyword>
<dbReference type="EMBL" id="BPVZ01000348">
    <property type="protein sequence ID" value="GKV50215.1"/>
    <property type="molecule type" value="Genomic_DNA"/>
</dbReference>
<dbReference type="PROSITE" id="PS50102">
    <property type="entry name" value="RRM"/>
    <property type="match status" value="1"/>
</dbReference>
<evidence type="ECO:0000313" key="5">
    <source>
        <dbReference type="Proteomes" id="UP001054252"/>
    </source>
</evidence>
<protein>
    <recommendedName>
        <fullName evidence="3">RRM domain-containing protein</fullName>
    </recommendedName>
</protein>